<dbReference type="Proteomes" id="UP000265719">
    <property type="component" value="Chromosome"/>
</dbReference>
<reference evidence="1" key="1">
    <citation type="submission" date="2020-10" db="EMBL/GenBank/DDBJ databases">
        <title>De novo genome project of the cellulose decomposer Thermobifida halotolerans type strain.</title>
        <authorList>
            <person name="Nagy I."/>
            <person name="Horvath B."/>
            <person name="Kukolya J."/>
            <person name="Nagy I."/>
            <person name="Orsini M."/>
        </authorList>
    </citation>
    <scope>NUCLEOTIDE SEQUENCE</scope>
    <source>
        <strain evidence="1">DSM 44931</strain>
    </source>
</reference>
<organism evidence="1 2">
    <name type="scientific">Thermobifida halotolerans</name>
    <dbReference type="NCBI Taxonomy" id="483545"/>
    <lineage>
        <taxon>Bacteria</taxon>
        <taxon>Bacillati</taxon>
        <taxon>Actinomycetota</taxon>
        <taxon>Actinomycetes</taxon>
        <taxon>Streptosporangiales</taxon>
        <taxon>Nocardiopsidaceae</taxon>
        <taxon>Thermobifida</taxon>
    </lineage>
</organism>
<accession>A0A399G8Y8</accession>
<name>A0A399G8Y8_9ACTN</name>
<dbReference type="OrthoDB" id="8595425at2"/>
<dbReference type="RefSeq" id="WP_068690675.1">
    <property type="nucleotide sequence ID" value="NZ_CP063196.1"/>
</dbReference>
<gene>
    <name evidence="1" type="ORF">NI17_008400</name>
</gene>
<dbReference type="EMBL" id="CP063196">
    <property type="protein sequence ID" value="UOE21148.1"/>
    <property type="molecule type" value="Genomic_DNA"/>
</dbReference>
<proteinExistence type="predicted"/>
<dbReference type="InterPro" id="IPR025438">
    <property type="entry name" value="DUF4180"/>
</dbReference>
<dbReference type="KEGG" id="thao:NI17_008400"/>
<dbReference type="AlphaFoldDB" id="A0A399G8Y8"/>
<keyword evidence="2" id="KW-1185">Reference proteome</keyword>
<evidence type="ECO:0000313" key="1">
    <source>
        <dbReference type="EMBL" id="UOE21148.1"/>
    </source>
</evidence>
<evidence type="ECO:0000313" key="2">
    <source>
        <dbReference type="Proteomes" id="UP000265719"/>
    </source>
</evidence>
<protein>
    <submittedName>
        <fullName evidence="1">DUF4180 domain-containing protein</fullName>
    </submittedName>
</protein>
<dbReference type="Pfam" id="PF13788">
    <property type="entry name" value="DUF4180"/>
    <property type="match status" value="1"/>
</dbReference>
<sequence length="124" mass="13698">MADVLQRLDGVSVLVCAADGERVRGEREATDLIGNAFHLGAAWVAVPVERLADDFFRLRTRVAGEITQKFANYRLGLAVLGDISHRTAQSTALRDFVRESNRGGQLWFLSDVEELRARLATAGR</sequence>